<accession>A0AAU8JLD6</accession>
<organism evidence="1">
    <name type="scientific">Planktothricoides raciborskii GIHE-MW2</name>
    <dbReference type="NCBI Taxonomy" id="2792601"/>
    <lineage>
        <taxon>Bacteria</taxon>
        <taxon>Bacillati</taxon>
        <taxon>Cyanobacteriota</taxon>
        <taxon>Cyanophyceae</taxon>
        <taxon>Oscillatoriophycideae</taxon>
        <taxon>Oscillatoriales</taxon>
        <taxon>Oscillatoriaceae</taxon>
        <taxon>Planktothricoides</taxon>
    </lineage>
</organism>
<proteinExistence type="predicted"/>
<evidence type="ECO:0000313" key="1">
    <source>
        <dbReference type="EMBL" id="XCM39295.1"/>
    </source>
</evidence>
<dbReference type="RefSeq" id="WP_242049893.1">
    <property type="nucleotide sequence ID" value="NZ_CP159837.1"/>
</dbReference>
<dbReference type="EMBL" id="CP159837">
    <property type="protein sequence ID" value="XCM39295.1"/>
    <property type="molecule type" value="Genomic_DNA"/>
</dbReference>
<dbReference type="Pfam" id="PF09559">
    <property type="entry name" value="Cas6"/>
    <property type="match status" value="1"/>
</dbReference>
<dbReference type="NCBIfam" id="TIGR02807">
    <property type="entry name" value="cas6_cmx6"/>
    <property type="match status" value="1"/>
</dbReference>
<name>A0AAU8JLD6_9CYAN</name>
<protein>
    <submittedName>
        <fullName evidence="1">Type I-MYXAN CRISPR-associated protein Cas6/Cmx6</fullName>
    </submittedName>
</protein>
<gene>
    <name evidence="1" type="primary">cas6</name>
    <name evidence="1" type="ORF">ABWT76_002204</name>
</gene>
<dbReference type="AlphaFoldDB" id="A0AAU8JLD6"/>
<dbReference type="InterPro" id="IPR014174">
    <property type="entry name" value="CRISPR-assoc_prot_Cas6/Cmx6"/>
</dbReference>
<reference evidence="1" key="1">
    <citation type="submission" date="2024-07" db="EMBL/GenBank/DDBJ databases">
        <authorList>
            <person name="Kim Y.J."/>
            <person name="Jeong J.Y."/>
        </authorList>
    </citation>
    <scope>NUCLEOTIDE SEQUENCE</scope>
    <source>
        <strain evidence="1">GIHE-MW2</strain>
    </source>
</reference>
<sequence length="217" mass="23983">MAFFSKNTMFYSAIGEIEPFVELSFPVRGRSLPADHGYGLYAALVHQCEAFHEQEQLQILTIPGIPDRAGKILLTQQSHLRIRVPLSQIPLVYAIAGKKIRIGIHPVDIGIPAVSLLRPVSTLKARIVVLKGYSEPDVFLAAAQRQLDALEISGQVSIPLQRDGKFSRKTIKIKRHQIVGFTTKISNLSNEDSLKLQQFGLGGRRKMGAGIFVPSDM</sequence>